<reference evidence="1" key="1">
    <citation type="submission" date="2021-08" db="EMBL/GenBank/DDBJ databases">
        <title>The first chromosome-level gecko genome reveals the dynamic sex chromosomes of Neotropical dwarf geckos (Sphaerodactylidae: Sphaerodactylus).</title>
        <authorList>
            <person name="Pinto B.J."/>
            <person name="Keating S.E."/>
            <person name="Gamble T."/>
        </authorList>
    </citation>
    <scope>NUCLEOTIDE SEQUENCE</scope>
    <source>
        <strain evidence="1">TG3544</strain>
    </source>
</reference>
<protein>
    <submittedName>
        <fullName evidence="1">Uncharacterized protein</fullName>
    </submittedName>
</protein>
<evidence type="ECO:0000313" key="2">
    <source>
        <dbReference type="Proteomes" id="UP000827872"/>
    </source>
</evidence>
<evidence type="ECO:0000313" key="1">
    <source>
        <dbReference type="EMBL" id="KAH7995526.1"/>
    </source>
</evidence>
<dbReference type="Proteomes" id="UP000827872">
    <property type="component" value="Linkage Group LG07"/>
</dbReference>
<gene>
    <name evidence="1" type="ORF">K3G42_025995</name>
</gene>
<keyword evidence="2" id="KW-1185">Reference proteome</keyword>
<name>A0ACB8ES96_9SAUR</name>
<comment type="caution">
    <text evidence="1">The sequence shown here is derived from an EMBL/GenBank/DDBJ whole genome shotgun (WGS) entry which is preliminary data.</text>
</comment>
<dbReference type="EMBL" id="CM037620">
    <property type="protein sequence ID" value="KAH7995526.1"/>
    <property type="molecule type" value="Genomic_DNA"/>
</dbReference>
<proteinExistence type="predicted"/>
<organism evidence="1 2">
    <name type="scientific">Sphaerodactylus townsendi</name>
    <dbReference type="NCBI Taxonomy" id="933632"/>
    <lineage>
        <taxon>Eukaryota</taxon>
        <taxon>Metazoa</taxon>
        <taxon>Chordata</taxon>
        <taxon>Craniata</taxon>
        <taxon>Vertebrata</taxon>
        <taxon>Euteleostomi</taxon>
        <taxon>Lepidosauria</taxon>
        <taxon>Squamata</taxon>
        <taxon>Bifurcata</taxon>
        <taxon>Gekkota</taxon>
        <taxon>Sphaerodactylidae</taxon>
        <taxon>Sphaerodactylus</taxon>
    </lineage>
</organism>
<accession>A0ACB8ES96</accession>
<sequence length="131" mass="14245">MTCLSPVLQNLYKESISERPDHPGECSQAANRIKLTVEIQKDALLGHYGFAVSQNPPLIITSVVLQAALLIGSFCPGSHSCNKQREVENSTGEQAAAVLRKSEDPLRFTVLRCTLVNCLHVSLVFELLLGG</sequence>